<name>A0A4S4D9B1_CAMSN</name>
<dbReference type="InterPro" id="IPR050478">
    <property type="entry name" value="Ethylene_sulfur-biosynth"/>
</dbReference>
<evidence type="ECO:0000256" key="1">
    <source>
        <dbReference type="ARBA" id="ARBA00001933"/>
    </source>
</evidence>
<evidence type="ECO:0000256" key="8">
    <source>
        <dbReference type="ARBA" id="ARBA00039053"/>
    </source>
</evidence>
<keyword evidence="6" id="KW-0456">Lyase</keyword>
<dbReference type="GO" id="GO:0009693">
    <property type="term" value="P:ethylene biosynthetic process"/>
    <property type="evidence" value="ECO:0007669"/>
    <property type="project" value="UniProtKB-KW"/>
</dbReference>
<accession>A0A4S4D9B1</accession>
<proteinExistence type="inferred from homology"/>
<evidence type="ECO:0000256" key="2">
    <source>
        <dbReference type="ARBA" id="ARBA00007441"/>
    </source>
</evidence>
<evidence type="ECO:0000256" key="9">
    <source>
        <dbReference type="ARBA" id="ARBA00049554"/>
    </source>
</evidence>
<keyword evidence="12" id="KW-1185">Reference proteome</keyword>
<evidence type="ECO:0000256" key="4">
    <source>
        <dbReference type="ARBA" id="ARBA00022691"/>
    </source>
</evidence>
<evidence type="ECO:0000259" key="10">
    <source>
        <dbReference type="Pfam" id="PF00155"/>
    </source>
</evidence>
<comment type="cofactor">
    <cofactor evidence="1">
        <name>pyridoxal 5'-phosphate</name>
        <dbReference type="ChEBI" id="CHEBI:597326"/>
    </cofactor>
</comment>
<dbReference type="InterPro" id="IPR015421">
    <property type="entry name" value="PyrdxlP-dep_Trfase_major"/>
</dbReference>
<dbReference type="Gene3D" id="3.40.640.10">
    <property type="entry name" value="Type I PLP-dependent aspartate aminotransferase-like (Major domain)"/>
    <property type="match status" value="1"/>
</dbReference>
<keyword evidence="5" id="KW-0663">Pyridoxal phosphate</keyword>
<dbReference type="InterPro" id="IPR004838">
    <property type="entry name" value="NHTrfase_class1_PyrdxlP-BS"/>
</dbReference>
<comment type="catalytic activity">
    <reaction evidence="9">
        <text>S-adenosyl-L-methionine = 1-aminocyclopropane-1-carboxylate + S-methyl-5'-thioadenosine + H(+)</text>
        <dbReference type="Rhea" id="RHEA:21744"/>
        <dbReference type="ChEBI" id="CHEBI:15378"/>
        <dbReference type="ChEBI" id="CHEBI:17509"/>
        <dbReference type="ChEBI" id="CHEBI:58360"/>
        <dbReference type="ChEBI" id="CHEBI:59789"/>
        <dbReference type="EC" id="4.4.1.14"/>
    </reaction>
</comment>
<dbReference type="PROSITE" id="PS00105">
    <property type="entry name" value="AA_TRANSFER_CLASS_1"/>
    <property type="match status" value="1"/>
</dbReference>
<dbReference type="PRINTS" id="PR00753">
    <property type="entry name" value="ACCSYNTHASE"/>
</dbReference>
<reference evidence="11 12" key="1">
    <citation type="journal article" date="2018" name="Proc. Natl. Acad. Sci. U.S.A.">
        <title>Draft genome sequence of Camellia sinensis var. sinensis provides insights into the evolution of the tea genome and tea quality.</title>
        <authorList>
            <person name="Wei C."/>
            <person name="Yang H."/>
            <person name="Wang S."/>
            <person name="Zhao J."/>
            <person name="Liu C."/>
            <person name="Gao L."/>
            <person name="Xia E."/>
            <person name="Lu Y."/>
            <person name="Tai Y."/>
            <person name="She G."/>
            <person name="Sun J."/>
            <person name="Cao H."/>
            <person name="Tong W."/>
            <person name="Gao Q."/>
            <person name="Li Y."/>
            <person name="Deng W."/>
            <person name="Jiang X."/>
            <person name="Wang W."/>
            <person name="Chen Q."/>
            <person name="Zhang S."/>
            <person name="Li H."/>
            <person name="Wu J."/>
            <person name="Wang P."/>
            <person name="Li P."/>
            <person name="Shi C."/>
            <person name="Zheng F."/>
            <person name="Jian J."/>
            <person name="Huang B."/>
            <person name="Shan D."/>
            <person name="Shi M."/>
            <person name="Fang C."/>
            <person name="Yue Y."/>
            <person name="Li F."/>
            <person name="Li D."/>
            <person name="Wei S."/>
            <person name="Han B."/>
            <person name="Jiang C."/>
            <person name="Yin Y."/>
            <person name="Xia T."/>
            <person name="Zhang Z."/>
            <person name="Bennetzen J.L."/>
            <person name="Zhao S."/>
            <person name="Wan X."/>
        </authorList>
    </citation>
    <scope>NUCLEOTIDE SEQUENCE [LARGE SCALE GENOMIC DNA]</scope>
    <source>
        <strain evidence="12">cv. Shuchazao</strain>
        <tissue evidence="11">Leaf</tissue>
    </source>
</reference>
<dbReference type="STRING" id="542762.A0A4S4D9B1"/>
<evidence type="ECO:0000256" key="3">
    <source>
        <dbReference type="ARBA" id="ARBA00022666"/>
    </source>
</evidence>
<gene>
    <name evidence="11" type="ORF">TEA_007035</name>
</gene>
<organism evidence="11 12">
    <name type="scientific">Camellia sinensis var. sinensis</name>
    <name type="common">China tea</name>
    <dbReference type="NCBI Taxonomy" id="542762"/>
    <lineage>
        <taxon>Eukaryota</taxon>
        <taxon>Viridiplantae</taxon>
        <taxon>Streptophyta</taxon>
        <taxon>Embryophyta</taxon>
        <taxon>Tracheophyta</taxon>
        <taxon>Spermatophyta</taxon>
        <taxon>Magnoliopsida</taxon>
        <taxon>eudicotyledons</taxon>
        <taxon>Gunneridae</taxon>
        <taxon>Pentapetalae</taxon>
        <taxon>asterids</taxon>
        <taxon>Ericales</taxon>
        <taxon>Theaceae</taxon>
        <taxon>Camellia</taxon>
    </lineage>
</organism>
<sequence length="488" mass="54707">MVVIQNNNQQGSSLLSKMATNNGHGEESPYFDGWKAYDSDPYHPTQNPNGVIQMGLAENELCFDLIPEWVVNNPKASICTAEGAKDFKDIAIYQDYHGLPEFRNAVAKFMGKVRGDRVRFEPDRVVMSGGATGAHEMLAFCLADPGDAFLVPTPYYPGFGRDLKWRTGVQLVPVVCKSSNNFKVTRAALETALEGAKEANINVKGLLITNPSNPLGTVLDRDTMRTLVSFINENNIHLVCDEIYSATVFNQPDFISIAETIEEEKQCNRDLIHIVYSLSKDMGFPGFRVGIVYSYNDAVVSCARKMSSFGLVSTQTQRLIASMLLDDNLIQKFMSESAKRLAKRHELFTKGLAEVGIDSLKSNAGLFIWMDLRRMLKDPTEEAEMALWRKIVHEVKLNVSPGSSFHCSEPGWFRVCFANMDDDTMRVALSRITNSMLQTKQEPPRRQCRRNNLQVSLSFRRLDEIVMAPHMISPHSPISSPLVRVGHK</sequence>
<dbReference type="PANTHER" id="PTHR43795:SF6">
    <property type="entry name" value="1-AMINOCYCLOPROPANE-1-CARBOXYLATE SYNTHASE 6"/>
    <property type="match status" value="1"/>
</dbReference>
<dbReference type="InterPro" id="IPR004839">
    <property type="entry name" value="Aminotransferase_I/II_large"/>
</dbReference>
<dbReference type="AlphaFoldDB" id="A0A4S4D9B1"/>
<evidence type="ECO:0000256" key="7">
    <source>
        <dbReference type="ARBA" id="ARBA00037888"/>
    </source>
</evidence>
<dbReference type="EC" id="4.4.1.14" evidence="8"/>
<dbReference type="SUPFAM" id="SSF53383">
    <property type="entry name" value="PLP-dependent transferases"/>
    <property type="match status" value="1"/>
</dbReference>
<dbReference type="GO" id="GO:0008483">
    <property type="term" value="F:transaminase activity"/>
    <property type="evidence" value="ECO:0007669"/>
    <property type="project" value="TreeGrafter"/>
</dbReference>
<evidence type="ECO:0000256" key="5">
    <source>
        <dbReference type="ARBA" id="ARBA00022898"/>
    </source>
</evidence>
<dbReference type="Pfam" id="PF00155">
    <property type="entry name" value="Aminotran_1_2"/>
    <property type="match status" value="1"/>
</dbReference>
<dbReference type="GO" id="GO:0016847">
    <property type="term" value="F:1-aminocyclopropane-1-carboxylate synthase activity"/>
    <property type="evidence" value="ECO:0007669"/>
    <property type="project" value="UniProtKB-EC"/>
</dbReference>
<dbReference type="CDD" id="cd00609">
    <property type="entry name" value="AAT_like"/>
    <property type="match status" value="1"/>
</dbReference>
<evidence type="ECO:0000313" key="11">
    <source>
        <dbReference type="EMBL" id="THF99078.1"/>
    </source>
</evidence>
<dbReference type="GO" id="GO:0030170">
    <property type="term" value="F:pyridoxal phosphate binding"/>
    <property type="evidence" value="ECO:0007669"/>
    <property type="project" value="InterPro"/>
</dbReference>
<evidence type="ECO:0000256" key="6">
    <source>
        <dbReference type="ARBA" id="ARBA00023239"/>
    </source>
</evidence>
<comment type="pathway">
    <text evidence="7">Alkene biosynthesis; ethylene biosynthesis via S-adenosyl-L-methionine; ethylene from S-adenosyl-L-methionine: step 1/2.</text>
</comment>
<dbReference type="InterPro" id="IPR015422">
    <property type="entry name" value="PyrdxlP-dep_Trfase_small"/>
</dbReference>
<dbReference type="PANTHER" id="PTHR43795">
    <property type="entry name" value="BIFUNCTIONAL ASPARTATE AMINOTRANSFERASE AND GLUTAMATE/ASPARTATE-PREPHENATE AMINOTRANSFERASE-RELATED"/>
    <property type="match status" value="1"/>
</dbReference>
<dbReference type="EMBL" id="SDRB02012048">
    <property type="protein sequence ID" value="THF99078.1"/>
    <property type="molecule type" value="Genomic_DNA"/>
</dbReference>
<feature type="domain" description="Aminotransferase class I/classII large" evidence="10">
    <location>
        <begin position="52"/>
        <end position="432"/>
    </location>
</feature>
<dbReference type="InterPro" id="IPR015424">
    <property type="entry name" value="PyrdxlP-dep_Trfase"/>
</dbReference>
<evidence type="ECO:0000313" key="12">
    <source>
        <dbReference type="Proteomes" id="UP000306102"/>
    </source>
</evidence>
<dbReference type="Proteomes" id="UP000306102">
    <property type="component" value="Unassembled WGS sequence"/>
</dbReference>
<keyword evidence="4" id="KW-0949">S-adenosyl-L-methionine</keyword>
<comment type="caution">
    <text evidence="11">The sequence shown here is derived from an EMBL/GenBank/DDBJ whole genome shotgun (WGS) entry which is preliminary data.</text>
</comment>
<protein>
    <recommendedName>
        <fullName evidence="8">1-aminocyclopropane-1-carboxylate synthase</fullName>
        <ecNumber evidence="8">4.4.1.14</ecNumber>
    </recommendedName>
</protein>
<keyword evidence="3" id="KW-0266">Ethylene biosynthesis</keyword>
<comment type="similarity">
    <text evidence="2">Belongs to the class-I pyridoxal-phosphate-dependent aminotransferase family.</text>
</comment>
<dbReference type="Gene3D" id="3.90.1150.10">
    <property type="entry name" value="Aspartate Aminotransferase, domain 1"/>
    <property type="match status" value="1"/>
</dbReference>